<dbReference type="RefSeq" id="XP_056519234.1">
    <property type="nucleotide sequence ID" value="XM_056669404.1"/>
</dbReference>
<dbReference type="Proteomes" id="UP001149079">
    <property type="component" value="Unassembled WGS sequence"/>
</dbReference>
<evidence type="ECO:0000256" key="1">
    <source>
        <dbReference type="SAM" id="MobiDB-lite"/>
    </source>
</evidence>
<comment type="caution">
    <text evidence="2">The sequence shown here is derived from an EMBL/GenBank/DDBJ whole genome shotgun (WGS) entry which is preliminary data.</text>
</comment>
<gene>
    <name evidence="2" type="ORF">N7515_008660</name>
</gene>
<reference evidence="2" key="2">
    <citation type="journal article" date="2023" name="IMA Fungus">
        <title>Comparative genomic study of the Penicillium genus elucidates a diverse pangenome and 15 lateral gene transfer events.</title>
        <authorList>
            <person name="Petersen C."/>
            <person name="Sorensen T."/>
            <person name="Nielsen M.R."/>
            <person name="Sondergaard T.E."/>
            <person name="Sorensen J.L."/>
            <person name="Fitzpatrick D.A."/>
            <person name="Frisvad J.C."/>
            <person name="Nielsen K.L."/>
        </authorList>
    </citation>
    <scope>NUCLEOTIDE SEQUENCE</scope>
    <source>
        <strain evidence="2">IBT 22155</strain>
    </source>
</reference>
<evidence type="ECO:0008006" key="4">
    <source>
        <dbReference type="Google" id="ProtNLM"/>
    </source>
</evidence>
<dbReference type="GeneID" id="81408574"/>
<feature type="compositionally biased region" description="Polar residues" evidence="1">
    <location>
        <begin position="205"/>
        <end position="229"/>
    </location>
</feature>
<feature type="compositionally biased region" description="Polar residues" evidence="1">
    <location>
        <begin position="174"/>
        <end position="198"/>
    </location>
</feature>
<evidence type="ECO:0000313" key="2">
    <source>
        <dbReference type="EMBL" id="KAJ5124835.1"/>
    </source>
</evidence>
<name>A0A9W9GND0_9EURO</name>
<organism evidence="2 3">
    <name type="scientific">Penicillium bovifimosum</name>
    <dbReference type="NCBI Taxonomy" id="126998"/>
    <lineage>
        <taxon>Eukaryota</taxon>
        <taxon>Fungi</taxon>
        <taxon>Dikarya</taxon>
        <taxon>Ascomycota</taxon>
        <taxon>Pezizomycotina</taxon>
        <taxon>Eurotiomycetes</taxon>
        <taxon>Eurotiomycetidae</taxon>
        <taxon>Eurotiales</taxon>
        <taxon>Aspergillaceae</taxon>
        <taxon>Penicillium</taxon>
    </lineage>
</organism>
<feature type="compositionally biased region" description="Low complexity" evidence="1">
    <location>
        <begin position="259"/>
        <end position="277"/>
    </location>
</feature>
<proteinExistence type="predicted"/>
<evidence type="ECO:0000313" key="3">
    <source>
        <dbReference type="Proteomes" id="UP001149079"/>
    </source>
</evidence>
<protein>
    <recommendedName>
        <fullName evidence="4">Myb-like domain-containing protein</fullName>
    </recommendedName>
</protein>
<dbReference type="OrthoDB" id="3439209at2759"/>
<feature type="region of interest" description="Disordered" evidence="1">
    <location>
        <begin position="168"/>
        <end position="283"/>
    </location>
</feature>
<sequence length="410" mass="45790">MPLLMEDARSTAYAQSVAPFMARPDLNGALSSDGSTYCESDMESFEQFDEPFNTRTVEAHTGLVHPTPKSTALMAGNNLNFLFGTDETSPMSSFGPSDSPMNHQSFSTSPTQMSNTTNYDMGASSFHTHHAPHPLVATPPDAKPLNNHNATSWPLWRTPPTTDIWYPTDDFNHTPDTSNGQNQTQYNAPWSTINNTYTRTEDYNESPTNPYIHNTPMFPSSHPQASLPSSLPVHNPYPPTPSTNVSSPQLPPPTNNKQTSLTPSSLSPTTSSSEPSPHNGEDRSIEASLHYSDERNAFLIDCKRRGLSYKDIKRVGGFKEAESTLRGRYRTLTKSKDQRVRKPKWQEKDIRLLCEAVTLHADKHTYATVGMGMDEPPKVSWKKVAEYIWSRGVRIILGMRLERVFECCGF</sequence>
<accession>A0A9W9GND0</accession>
<feature type="region of interest" description="Disordered" evidence="1">
    <location>
        <begin position="90"/>
        <end position="112"/>
    </location>
</feature>
<reference evidence="2" key="1">
    <citation type="submission" date="2022-11" db="EMBL/GenBank/DDBJ databases">
        <authorList>
            <person name="Petersen C."/>
        </authorList>
    </citation>
    <scope>NUCLEOTIDE SEQUENCE</scope>
    <source>
        <strain evidence="2">IBT 22155</strain>
    </source>
</reference>
<dbReference type="EMBL" id="JAPQKL010000006">
    <property type="protein sequence ID" value="KAJ5124835.1"/>
    <property type="molecule type" value="Genomic_DNA"/>
</dbReference>
<keyword evidence="3" id="KW-1185">Reference proteome</keyword>
<dbReference type="AlphaFoldDB" id="A0A9W9GND0"/>